<name>A0ABT7K1V8_9HYPH</name>
<reference evidence="9" key="1">
    <citation type="submission" date="2023-06" db="EMBL/GenBank/DDBJ databases">
        <title>Phylogenetic Diversity of Rhizobium strains.</title>
        <authorList>
            <person name="Moura F.T."/>
            <person name="Helene L.C.F."/>
            <person name="Hungria M."/>
        </authorList>
    </citation>
    <scope>NUCLEOTIDE SEQUENCE</scope>
    <source>
        <strain evidence="9">CCGE526</strain>
    </source>
</reference>
<dbReference type="InterPro" id="IPR011701">
    <property type="entry name" value="MFS"/>
</dbReference>
<dbReference type="PROSITE" id="PS50850">
    <property type="entry name" value="MFS"/>
    <property type="match status" value="1"/>
</dbReference>
<evidence type="ECO:0000256" key="5">
    <source>
        <dbReference type="ARBA" id="ARBA00023063"/>
    </source>
</evidence>
<dbReference type="PANTHER" id="PTHR23515">
    <property type="entry name" value="HIGH-AFFINITY NITRATE TRANSPORTER 2.3"/>
    <property type="match status" value="1"/>
</dbReference>
<feature type="domain" description="Major facilitator superfamily (MFS) profile" evidence="8">
    <location>
        <begin position="18"/>
        <end position="409"/>
    </location>
</feature>
<evidence type="ECO:0000256" key="2">
    <source>
        <dbReference type="ARBA" id="ARBA00008432"/>
    </source>
</evidence>
<evidence type="ECO:0000259" key="8">
    <source>
        <dbReference type="PROSITE" id="PS50850"/>
    </source>
</evidence>
<feature type="transmembrane region" description="Helical" evidence="7">
    <location>
        <begin position="54"/>
        <end position="76"/>
    </location>
</feature>
<sequence>MPAFDQTQTLSSDAPQRALWISTLAFTICFAVWTIFAIIGIRIKQELGLNEAEFGLLVGTPVLTGSIVRIVLGIWTTRYGGRLVYTLTMLAAALATFLLSYAHTYTQMLIAGLGVGLAGGSFAVGVAYVSPFFPPEKQGTALGIFGAGNVGAAVTKFAAPFVLLAWGWQAVAEIWALVLAVMAVVFWFTTTDDPAFRARRNGGGATKSLLQEFAPLKNVQVWRFSLYYFFAFGGFVALSLWLPRYLVGVYGFNLETAGMVAAAYSIPGSIFRAFGGMLSDKKGARSVMYTMLAVSALATLILSLPAATATGPAFGITPAIFIVVIFILGFFMSLGKAAVYKHIPAYYPGAVGAVGGIVGMMGGLGGFILPIAFGLLKDMTGLWSSCFMLLFAIVAISLVWMHLSIRQLQRNSAATANTSIFAQ</sequence>
<gene>
    <name evidence="9" type="ORF">PY649_27245</name>
</gene>
<accession>A0ABT7K1V8</accession>
<evidence type="ECO:0000256" key="3">
    <source>
        <dbReference type="ARBA" id="ARBA00022692"/>
    </source>
</evidence>
<dbReference type="InterPro" id="IPR044772">
    <property type="entry name" value="NO3_transporter"/>
</dbReference>
<feature type="transmembrane region" description="Helical" evidence="7">
    <location>
        <begin position="313"/>
        <end position="334"/>
    </location>
</feature>
<dbReference type="RefSeq" id="WP_285871993.1">
    <property type="nucleotide sequence ID" value="NZ_JARFYM010000031.1"/>
</dbReference>
<dbReference type="Gene3D" id="1.20.1250.20">
    <property type="entry name" value="MFS general substrate transporter like domains"/>
    <property type="match status" value="2"/>
</dbReference>
<evidence type="ECO:0000256" key="4">
    <source>
        <dbReference type="ARBA" id="ARBA00022989"/>
    </source>
</evidence>
<evidence type="ECO:0000256" key="6">
    <source>
        <dbReference type="ARBA" id="ARBA00023136"/>
    </source>
</evidence>
<evidence type="ECO:0000256" key="1">
    <source>
        <dbReference type="ARBA" id="ARBA00004141"/>
    </source>
</evidence>
<comment type="subcellular location">
    <subcellularLocation>
        <location evidence="1">Membrane</location>
        <topology evidence="1">Multi-pass membrane protein</topology>
    </subcellularLocation>
</comment>
<evidence type="ECO:0000256" key="7">
    <source>
        <dbReference type="SAM" id="Phobius"/>
    </source>
</evidence>
<dbReference type="InterPro" id="IPR036259">
    <property type="entry name" value="MFS_trans_sf"/>
</dbReference>
<dbReference type="Proteomes" id="UP001172645">
    <property type="component" value="Unassembled WGS sequence"/>
</dbReference>
<feature type="transmembrane region" description="Helical" evidence="7">
    <location>
        <begin position="256"/>
        <end position="275"/>
    </location>
</feature>
<keyword evidence="3 7" id="KW-0812">Transmembrane</keyword>
<feature type="transmembrane region" description="Helical" evidence="7">
    <location>
        <begin position="287"/>
        <end position="307"/>
    </location>
</feature>
<keyword evidence="6 7" id="KW-0472">Membrane</keyword>
<comment type="caution">
    <text evidence="9">The sequence shown here is derived from an EMBL/GenBank/DDBJ whole genome shotgun (WGS) entry which is preliminary data.</text>
</comment>
<feature type="transmembrane region" description="Helical" evidence="7">
    <location>
        <begin position="141"/>
        <end position="168"/>
    </location>
</feature>
<protein>
    <submittedName>
        <fullName evidence="9">Nitrate/nitrite transporter</fullName>
    </submittedName>
</protein>
<feature type="transmembrane region" description="Helical" evidence="7">
    <location>
        <begin position="108"/>
        <end position="129"/>
    </location>
</feature>
<feature type="transmembrane region" description="Helical" evidence="7">
    <location>
        <begin position="382"/>
        <end position="403"/>
    </location>
</feature>
<comment type="similarity">
    <text evidence="2">Belongs to the major facilitator superfamily. Nitrate/nitrite porter (TC 2.A.1.8) family.</text>
</comment>
<organism evidence="9 10">
    <name type="scientific">Rhizobium mayense</name>
    <dbReference type="NCBI Taxonomy" id="1312184"/>
    <lineage>
        <taxon>Bacteria</taxon>
        <taxon>Pseudomonadati</taxon>
        <taxon>Pseudomonadota</taxon>
        <taxon>Alphaproteobacteria</taxon>
        <taxon>Hyphomicrobiales</taxon>
        <taxon>Rhizobiaceae</taxon>
        <taxon>Rhizobium/Agrobacterium group</taxon>
        <taxon>Rhizobium</taxon>
    </lineage>
</organism>
<keyword evidence="4 7" id="KW-1133">Transmembrane helix</keyword>
<evidence type="ECO:0000313" key="9">
    <source>
        <dbReference type="EMBL" id="MDL2402595.1"/>
    </source>
</evidence>
<keyword evidence="10" id="KW-1185">Reference proteome</keyword>
<dbReference type="EMBL" id="JARFYM010000031">
    <property type="protein sequence ID" value="MDL2402595.1"/>
    <property type="molecule type" value="Genomic_DNA"/>
</dbReference>
<feature type="transmembrane region" description="Helical" evidence="7">
    <location>
        <begin position="83"/>
        <end position="102"/>
    </location>
</feature>
<keyword evidence="5" id="KW-0534">Nitrate assimilation</keyword>
<proteinExistence type="inferred from homology"/>
<dbReference type="Pfam" id="PF07690">
    <property type="entry name" value="MFS_1"/>
    <property type="match status" value="1"/>
</dbReference>
<feature type="transmembrane region" description="Helical" evidence="7">
    <location>
        <begin position="346"/>
        <end position="376"/>
    </location>
</feature>
<feature type="transmembrane region" description="Helical" evidence="7">
    <location>
        <begin position="174"/>
        <end position="190"/>
    </location>
</feature>
<dbReference type="InterPro" id="IPR020846">
    <property type="entry name" value="MFS_dom"/>
</dbReference>
<feature type="transmembrane region" description="Helical" evidence="7">
    <location>
        <begin position="226"/>
        <end position="244"/>
    </location>
</feature>
<feature type="transmembrane region" description="Helical" evidence="7">
    <location>
        <begin position="18"/>
        <end position="42"/>
    </location>
</feature>
<evidence type="ECO:0000313" key="10">
    <source>
        <dbReference type="Proteomes" id="UP001172645"/>
    </source>
</evidence>
<dbReference type="SUPFAM" id="SSF103473">
    <property type="entry name" value="MFS general substrate transporter"/>
    <property type="match status" value="1"/>
</dbReference>